<dbReference type="EMBL" id="LJCR01000414">
    <property type="protein sequence ID" value="KPV52840.1"/>
    <property type="molecule type" value="Genomic_DNA"/>
</dbReference>
<organism evidence="3 4">
    <name type="scientific">Kouleothrix aurantiaca</name>
    <dbReference type="NCBI Taxonomy" id="186479"/>
    <lineage>
        <taxon>Bacteria</taxon>
        <taxon>Bacillati</taxon>
        <taxon>Chloroflexota</taxon>
        <taxon>Chloroflexia</taxon>
        <taxon>Chloroflexales</taxon>
        <taxon>Roseiflexineae</taxon>
        <taxon>Roseiflexaceae</taxon>
        <taxon>Kouleothrix</taxon>
    </lineage>
</organism>
<feature type="compositionally biased region" description="Acidic residues" evidence="1">
    <location>
        <begin position="68"/>
        <end position="80"/>
    </location>
</feature>
<reference evidence="3 4" key="1">
    <citation type="submission" date="2015-09" db="EMBL/GenBank/DDBJ databases">
        <title>Draft genome sequence of Kouleothrix aurantiaca JCM 19913.</title>
        <authorList>
            <person name="Hemp J."/>
        </authorList>
    </citation>
    <scope>NUCLEOTIDE SEQUENCE [LARGE SCALE GENOMIC DNA]</scope>
    <source>
        <strain evidence="3 4">COM-B</strain>
    </source>
</reference>
<feature type="region of interest" description="Disordered" evidence="1">
    <location>
        <begin position="52"/>
        <end position="80"/>
    </location>
</feature>
<name>A0A0P9HDV1_9CHLR</name>
<comment type="caution">
    <text evidence="3">The sequence shown here is derived from an EMBL/GenBank/DDBJ whole genome shotgun (WGS) entry which is preliminary data.</text>
</comment>
<evidence type="ECO:0000256" key="1">
    <source>
        <dbReference type="SAM" id="MobiDB-lite"/>
    </source>
</evidence>
<dbReference type="CDD" id="cd22231">
    <property type="entry name" value="RHH_NikR_HicB-like"/>
    <property type="match status" value="1"/>
</dbReference>
<proteinExistence type="predicted"/>
<evidence type="ECO:0000259" key="2">
    <source>
        <dbReference type="Pfam" id="PF01402"/>
    </source>
</evidence>
<keyword evidence="4" id="KW-1185">Reference proteome</keyword>
<dbReference type="Gene3D" id="1.10.1220.10">
    <property type="entry name" value="Met repressor-like"/>
    <property type="match status" value="1"/>
</dbReference>
<dbReference type="InterPro" id="IPR013321">
    <property type="entry name" value="Arc_rbn_hlx_hlx"/>
</dbReference>
<feature type="domain" description="Ribbon-helix-helix protein CopG" evidence="2">
    <location>
        <begin position="6"/>
        <end position="44"/>
    </location>
</feature>
<accession>A0A0P9HDV1</accession>
<sequence length="80" mass="9173">MTTTKVAVTIDRELLTQLDQLVAQHVFPNRSKAIQEALQDKLARLRRSRLARESAKLDPQAEQALAEEGIEQELSEWPEY</sequence>
<evidence type="ECO:0000313" key="4">
    <source>
        <dbReference type="Proteomes" id="UP000050509"/>
    </source>
</evidence>
<evidence type="ECO:0000313" key="3">
    <source>
        <dbReference type="EMBL" id="KPV52840.1"/>
    </source>
</evidence>
<dbReference type="InterPro" id="IPR002145">
    <property type="entry name" value="CopG"/>
</dbReference>
<gene>
    <name evidence="3" type="ORF">SE17_13070</name>
</gene>
<dbReference type="Proteomes" id="UP000050509">
    <property type="component" value="Unassembled WGS sequence"/>
</dbReference>
<dbReference type="InterPro" id="IPR010985">
    <property type="entry name" value="Ribbon_hlx_hlx"/>
</dbReference>
<dbReference type="SUPFAM" id="SSF47598">
    <property type="entry name" value="Ribbon-helix-helix"/>
    <property type="match status" value="1"/>
</dbReference>
<dbReference type="GO" id="GO:0006355">
    <property type="term" value="P:regulation of DNA-templated transcription"/>
    <property type="evidence" value="ECO:0007669"/>
    <property type="project" value="InterPro"/>
</dbReference>
<protein>
    <submittedName>
        <fullName evidence="3">CopG family transcriptional regulator</fullName>
    </submittedName>
</protein>
<dbReference type="Pfam" id="PF01402">
    <property type="entry name" value="RHH_1"/>
    <property type="match status" value="1"/>
</dbReference>
<dbReference type="AlphaFoldDB" id="A0A0P9HDV1"/>